<evidence type="ECO:0000256" key="1">
    <source>
        <dbReference type="ARBA" id="ARBA00022679"/>
    </source>
</evidence>
<evidence type="ECO:0000313" key="6">
    <source>
        <dbReference type="EMBL" id="SPL62644.1"/>
    </source>
</evidence>
<keyword evidence="3" id="KW-0521">NADP</keyword>
<gene>
    <name evidence="6" type="ORF">OHAE_5251</name>
</gene>
<comment type="catalytic activity">
    <reaction evidence="5">
        <text>NAD(+) + ATP = ADP + NADP(+) + H(+)</text>
        <dbReference type="Rhea" id="RHEA:18629"/>
        <dbReference type="ChEBI" id="CHEBI:15378"/>
        <dbReference type="ChEBI" id="CHEBI:30616"/>
        <dbReference type="ChEBI" id="CHEBI:57540"/>
        <dbReference type="ChEBI" id="CHEBI:58349"/>
        <dbReference type="ChEBI" id="CHEBI:456216"/>
        <dbReference type="EC" id="2.7.1.23"/>
    </reaction>
</comment>
<dbReference type="Proteomes" id="UP000246073">
    <property type="component" value="Unassembled WGS sequence"/>
</dbReference>
<sequence>MRISFVASTRPDAQVVLGKLVDKYGHCETAEADYIVALGGDGTALRALHTAMGIVRKPVFAMRLGTSVGFLGNPFRLDDLEIRLTRAVRYSFHPLRVRIEDISGAQKTVLSINDASLMRQTRLTAKLLVSLDGARCEDVFVGDGILVATPIGSTAYNRSCGGPLLPLQSSLLAVSGIAPYSGKSWSHIAIDDTGTVSVEVIAPAWRPVRLETDIEELRDIARAEILLAREFICTLMFDSNPILQSRPLPGGAAEAIAHQAHPARQATIAAPMQN</sequence>
<dbReference type="GO" id="GO:0019674">
    <property type="term" value="P:NAD+ metabolic process"/>
    <property type="evidence" value="ECO:0007669"/>
    <property type="project" value="InterPro"/>
</dbReference>
<evidence type="ECO:0000256" key="5">
    <source>
        <dbReference type="ARBA" id="ARBA00047925"/>
    </source>
</evidence>
<keyword evidence="4" id="KW-0520">NAD</keyword>
<dbReference type="PANTHER" id="PTHR20275:SF0">
    <property type="entry name" value="NAD KINASE"/>
    <property type="match status" value="1"/>
</dbReference>
<dbReference type="EMBL" id="OOFM01000003">
    <property type="protein sequence ID" value="SPL62644.1"/>
    <property type="molecule type" value="Genomic_DNA"/>
</dbReference>
<keyword evidence="2 6" id="KW-0418">Kinase</keyword>
<evidence type="ECO:0000256" key="3">
    <source>
        <dbReference type="ARBA" id="ARBA00022857"/>
    </source>
</evidence>
<evidence type="ECO:0000256" key="2">
    <source>
        <dbReference type="ARBA" id="ARBA00022777"/>
    </source>
</evidence>
<protein>
    <submittedName>
        <fullName evidence="6">NAD kinase</fullName>
        <ecNumber evidence="6">2.7.1.23</ecNumber>
    </submittedName>
</protein>
<dbReference type="Pfam" id="PF20143">
    <property type="entry name" value="NAD_kinase_C"/>
    <property type="match status" value="1"/>
</dbReference>
<dbReference type="InterPro" id="IPR016064">
    <property type="entry name" value="NAD/diacylglycerol_kinase_sf"/>
</dbReference>
<dbReference type="InterPro" id="IPR017437">
    <property type="entry name" value="ATP-NAD_kinase_PpnK-typ_C"/>
</dbReference>
<name>A0A2P9HEU9_9HYPH</name>
<dbReference type="GO" id="GO:0005524">
    <property type="term" value="F:ATP binding"/>
    <property type="evidence" value="ECO:0007669"/>
    <property type="project" value="UniProtKB-ARBA"/>
</dbReference>
<dbReference type="RefSeq" id="WP_109366731.1">
    <property type="nucleotide sequence ID" value="NZ_OOFM01000003.1"/>
</dbReference>
<dbReference type="NCBIfam" id="NF003406">
    <property type="entry name" value="PRK04761.1"/>
    <property type="match status" value="1"/>
</dbReference>
<dbReference type="AlphaFoldDB" id="A0A2P9HEU9"/>
<dbReference type="EC" id="2.7.1.23" evidence="6"/>
<keyword evidence="1 6" id="KW-0808">Transferase</keyword>
<dbReference type="GO" id="GO:0051287">
    <property type="term" value="F:NAD binding"/>
    <property type="evidence" value="ECO:0007669"/>
    <property type="project" value="UniProtKB-ARBA"/>
</dbReference>
<dbReference type="Pfam" id="PF01513">
    <property type="entry name" value="NAD_kinase"/>
    <property type="match status" value="1"/>
</dbReference>
<accession>A0A2P9HEU9</accession>
<organism evidence="6 7">
    <name type="scientific">Ochrobactrum soli</name>
    <dbReference type="NCBI Taxonomy" id="2448455"/>
    <lineage>
        <taxon>Bacteria</taxon>
        <taxon>Pseudomonadati</taxon>
        <taxon>Pseudomonadota</taxon>
        <taxon>Alphaproteobacteria</taxon>
        <taxon>Hyphomicrobiales</taxon>
        <taxon>Brucellaceae</taxon>
        <taxon>Brucella/Ochrobactrum group</taxon>
        <taxon>Ochrobactrum</taxon>
    </lineage>
</organism>
<dbReference type="InterPro" id="IPR002504">
    <property type="entry name" value="NADK"/>
</dbReference>
<evidence type="ECO:0000256" key="4">
    <source>
        <dbReference type="ARBA" id="ARBA00023027"/>
    </source>
</evidence>
<dbReference type="Gene3D" id="2.60.200.30">
    <property type="entry name" value="Probable inorganic polyphosphate/atp-NAD kinase, domain 2"/>
    <property type="match status" value="1"/>
</dbReference>
<dbReference type="GO" id="GO:0003951">
    <property type="term" value="F:NAD+ kinase activity"/>
    <property type="evidence" value="ECO:0007669"/>
    <property type="project" value="UniProtKB-EC"/>
</dbReference>
<dbReference type="SUPFAM" id="SSF111331">
    <property type="entry name" value="NAD kinase/diacylglycerol kinase-like"/>
    <property type="match status" value="1"/>
</dbReference>
<proteinExistence type="predicted"/>
<dbReference type="GO" id="GO:0006741">
    <property type="term" value="P:NADP+ biosynthetic process"/>
    <property type="evidence" value="ECO:0007669"/>
    <property type="project" value="InterPro"/>
</dbReference>
<dbReference type="PANTHER" id="PTHR20275">
    <property type="entry name" value="NAD KINASE"/>
    <property type="match status" value="1"/>
</dbReference>
<evidence type="ECO:0000313" key="7">
    <source>
        <dbReference type="Proteomes" id="UP000246073"/>
    </source>
</evidence>
<reference evidence="7" key="1">
    <citation type="submission" date="2017-12" db="EMBL/GenBank/DDBJ databases">
        <authorList>
            <person name="Diaz M."/>
        </authorList>
    </citation>
    <scope>NUCLEOTIDE SEQUENCE [LARGE SCALE GENOMIC DNA]</scope>
    <source>
        <strain evidence="7">FI11154</strain>
    </source>
</reference>